<dbReference type="RefSeq" id="WP_244673890.1">
    <property type="nucleotide sequence ID" value="NZ_CP095046.1"/>
</dbReference>
<evidence type="ECO:0000313" key="2">
    <source>
        <dbReference type="EMBL" id="UOQ70468.1"/>
    </source>
</evidence>
<sequence length="79" mass="9264">MLYPFGRQSFGWLEQRAALDNVRRMVEQVQLRYHIDSRRVYLGGMSNGARRHFGTPASRRPASRGSMPFRRSQLVRWGP</sequence>
<evidence type="ECO:0000313" key="3">
    <source>
        <dbReference type="Proteomes" id="UP000831796"/>
    </source>
</evidence>
<dbReference type="AlphaFoldDB" id="A0A8T9Q3L8"/>
<dbReference type="KEGG" id="hcu:MUN79_17230"/>
<proteinExistence type="predicted"/>
<feature type="region of interest" description="Disordered" evidence="1">
    <location>
        <begin position="49"/>
        <end position="79"/>
    </location>
</feature>
<evidence type="ECO:0008006" key="4">
    <source>
        <dbReference type="Google" id="ProtNLM"/>
    </source>
</evidence>
<keyword evidence="3" id="KW-1185">Reference proteome</keyword>
<dbReference type="EMBL" id="CP095046">
    <property type="protein sequence ID" value="UOQ70468.1"/>
    <property type="molecule type" value="Genomic_DNA"/>
</dbReference>
<dbReference type="InterPro" id="IPR029058">
    <property type="entry name" value="AB_hydrolase_fold"/>
</dbReference>
<gene>
    <name evidence="2" type="ORF">MUN79_17230</name>
</gene>
<organism evidence="2 3">
    <name type="scientific">Hymenobacter cellulosilyticus</name>
    <dbReference type="NCBI Taxonomy" id="2932248"/>
    <lineage>
        <taxon>Bacteria</taxon>
        <taxon>Pseudomonadati</taxon>
        <taxon>Bacteroidota</taxon>
        <taxon>Cytophagia</taxon>
        <taxon>Cytophagales</taxon>
        <taxon>Hymenobacteraceae</taxon>
        <taxon>Hymenobacter</taxon>
    </lineage>
</organism>
<dbReference type="SUPFAM" id="SSF53474">
    <property type="entry name" value="alpha/beta-Hydrolases"/>
    <property type="match status" value="1"/>
</dbReference>
<dbReference type="Gene3D" id="3.40.50.1820">
    <property type="entry name" value="alpha/beta hydrolase"/>
    <property type="match status" value="1"/>
</dbReference>
<name>A0A8T9Q3L8_9BACT</name>
<accession>A0A8T9Q3L8</accession>
<reference evidence="2" key="1">
    <citation type="submission" date="2022-04" db="EMBL/GenBank/DDBJ databases">
        <title>Hymenobacter sp. isolated from the air.</title>
        <authorList>
            <person name="Won M."/>
            <person name="Lee C.-M."/>
            <person name="Woen H.-Y."/>
            <person name="Kwon S.-W."/>
        </authorList>
    </citation>
    <scope>NUCLEOTIDE SEQUENCE</scope>
    <source>
        <strain evidence="2">5116S-3</strain>
    </source>
</reference>
<dbReference type="Proteomes" id="UP000831796">
    <property type="component" value="Chromosome"/>
</dbReference>
<protein>
    <recommendedName>
        <fullName evidence="4">Peptidase S9 prolyl oligopeptidase catalytic domain-containing protein</fullName>
    </recommendedName>
</protein>
<evidence type="ECO:0000256" key="1">
    <source>
        <dbReference type="SAM" id="MobiDB-lite"/>
    </source>
</evidence>